<feature type="compositionally biased region" description="Pro residues" evidence="1">
    <location>
        <begin position="39"/>
        <end position="54"/>
    </location>
</feature>
<organism evidence="2 3">
    <name type="scientific">Rangifer tarandus platyrhynchus</name>
    <name type="common">Svalbard reindeer</name>
    <dbReference type="NCBI Taxonomy" id="3082113"/>
    <lineage>
        <taxon>Eukaryota</taxon>
        <taxon>Metazoa</taxon>
        <taxon>Chordata</taxon>
        <taxon>Craniata</taxon>
        <taxon>Vertebrata</taxon>
        <taxon>Euteleostomi</taxon>
        <taxon>Mammalia</taxon>
        <taxon>Eutheria</taxon>
        <taxon>Laurasiatheria</taxon>
        <taxon>Artiodactyla</taxon>
        <taxon>Ruminantia</taxon>
        <taxon>Pecora</taxon>
        <taxon>Cervidae</taxon>
        <taxon>Odocoileinae</taxon>
        <taxon>Rangifer</taxon>
    </lineage>
</organism>
<protein>
    <submittedName>
        <fullName evidence="2">Uncharacterized protein</fullName>
    </submittedName>
</protein>
<evidence type="ECO:0000313" key="2">
    <source>
        <dbReference type="EMBL" id="CAI9173932.1"/>
    </source>
</evidence>
<reference evidence="2" key="1">
    <citation type="submission" date="2023-04" db="EMBL/GenBank/DDBJ databases">
        <authorList>
            <consortium name="ELIXIR-Norway"/>
        </authorList>
    </citation>
    <scope>NUCLEOTIDE SEQUENCE [LARGE SCALE GENOMIC DNA]</scope>
</reference>
<keyword evidence="3" id="KW-1185">Reference proteome</keyword>
<name>A0ABN8ZJ53_RANTA</name>
<proteinExistence type="predicted"/>
<sequence>MGRRTPQRASSRPSWGRPGGQPVLNGDTAPQACVDKPCPQVPEPPSSTPRPAPQAEPETRAEEMSLLGEGGTSQSLLLSLSLMECRAVSPHKGVFQEPSLSPCQEAGSSRASWQLAAAGELAICFHWDKPTLGGSTTPALISIPGRPNLPLRKGGCRWTSHPDRPHPQRLLRHQAALVCG</sequence>
<dbReference type="Proteomes" id="UP001176941">
    <property type="component" value="Chromosome 4"/>
</dbReference>
<feature type="region of interest" description="Disordered" evidence="1">
    <location>
        <begin position="1"/>
        <end position="72"/>
    </location>
</feature>
<evidence type="ECO:0000256" key="1">
    <source>
        <dbReference type="SAM" id="MobiDB-lite"/>
    </source>
</evidence>
<gene>
    <name evidence="2" type="ORF">MRATA1EN1_LOCUS22894</name>
</gene>
<accession>A0ABN8ZJ53</accession>
<evidence type="ECO:0000313" key="3">
    <source>
        <dbReference type="Proteomes" id="UP001176941"/>
    </source>
</evidence>
<dbReference type="EMBL" id="OX459940">
    <property type="protein sequence ID" value="CAI9173932.1"/>
    <property type="molecule type" value="Genomic_DNA"/>
</dbReference>